<dbReference type="InterPro" id="IPR027417">
    <property type="entry name" value="P-loop_NTPase"/>
</dbReference>
<dbReference type="PANTHER" id="PTHR10695:SF46">
    <property type="entry name" value="BIFUNCTIONAL COENZYME A SYNTHASE-RELATED"/>
    <property type="match status" value="1"/>
</dbReference>
<evidence type="ECO:0000256" key="2">
    <source>
        <dbReference type="ARBA" id="ARBA00022840"/>
    </source>
</evidence>
<dbReference type="InterPro" id="IPR001977">
    <property type="entry name" value="Depp_CoAkinase"/>
</dbReference>
<dbReference type="STRING" id="48709.A0A1D2MRW6"/>
<gene>
    <name evidence="4" type="ORF">Ocin01_11127</name>
</gene>
<dbReference type="PANTHER" id="PTHR10695">
    <property type="entry name" value="DEPHOSPHO-COA KINASE-RELATED"/>
    <property type="match status" value="1"/>
</dbReference>
<sequence length="487" mass="53763">MASNGLLLFTATRKVIPSSCVKHHLQHAAKKLTGGVLYVYQWLPGSSTGSSRAKVEDISSLISRFSCVSSSVYSEAQHLCPQLDVRCLYDKSLGHAGKRPSASINLVMVERDASHQVGTNVITPHIVKKFVSQNFQVPNSNLEIEFVNPEKVASPAKKEALVEVPSAPLARLFGIVGTGGTFDRLHYAHKILITETLIRCEEKTFLGVALDAMTKNKTLTELIQPFEQRANSVMTFACDVAPHIDVVLDPFEDAIGRTTTDNIDLLVGSAETKVGLEFINKVRKEKGLTPVNLLIIDLLNDPTKMNNVEEDKVSSSSHRMRLLGCRVKPPLKTPSLPYVIGLTGGKCSRLETVSEFMKDLGVPSINCNSKGRNEDIKQQILEQIKSHAKQGVKVIILDAEFLLEAKLDNLCHEIWVVTISNDEAVKRIQSTANVTKEAAEKQLSSQMSNQERVQRATFVFSTMWDETITKSQVTKAWTNIESTIKAL</sequence>
<evidence type="ECO:0000313" key="4">
    <source>
        <dbReference type="EMBL" id="ODM95554.1"/>
    </source>
</evidence>
<keyword evidence="2" id="KW-0067">ATP-binding</keyword>
<keyword evidence="1" id="KW-0547">Nucleotide-binding</keyword>
<dbReference type="OrthoDB" id="330671at2759"/>
<dbReference type="SUPFAM" id="SSF52374">
    <property type="entry name" value="Nucleotidylyl transferase"/>
    <property type="match status" value="1"/>
</dbReference>
<dbReference type="AlphaFoldDB" id="A0A1D2MRW6"/>
<protein>
    <submittedName>
        <fullName evidence="4">Bifunctional coenzyme A synthase</fullName>
    </submittedName>
</protein>
<dbReference type="Pfam" id="PF01121">
    <property type="entry name" value="CoaE"/>
    <property type="match status" value="1"/>
</dbReference>
<dbReference type="PROSITE" id="PS51219">
    <property type="entry name" value="DPCK"/>
    <property type="match status" value="1"/>
</dbReference>
<dbReference type="CDD" id="cd02022">
    <property type="entry name" value="DPCK"/>
    <property type="match status" value="1"/>
</dbReference>
<proteinExistence type="predicted"/>
<dbReference type="Proteomes" id="UP000094527">
    <property type="component" value="Unassembled WGS sequence"/>
</dbReference>
<reference evidence="4 5" key="1">
    <citation type="journal article" date="2016" name="Genome Biol. Evol.">
        <title>Gene Family Evolution Reflects Adaptation to Soil Environmental Stressors in the Genome of the Collembolan Orchesella cincta.</title>
        <authorList>
            <person name="Faddeeva-Vakhrusheva A."/>
            <person name="Derks M.F."/>
            <person name="Anvar S.Y."/>
            <person name="Agamennone V."/>
            <person name="Suring W."/>
            <person name="Smit S."/>
            <person name="van Straalen N.M."/>
            <person name="Roelofs D."/>
        </authorList>
    </citation>
    <scope>NUCLEOTIDE SEQUENCE [LARGE SCALE GENOMIC DNA]</scope>
    <source>
        <tissue evidence="4">Mixed pool</tissue>
    </source>
</reference>
<dbReference type="InterPro" id="IPR014729">
    <property type="entry name" value="Rossmann-like_a/b/a_fold"/>
</dbReference>
<dbReference type="SUPFAM" id="SSF52540">
    <property type="entry name" value="P-loop containing nucleoside triphosphate hydrolases"/>
    <property type="match status" value="1"/>
</dbReference>
<evidence type="ECO:0000256" key="1">
    <source>
        <dbReference type="ARBA" id="ARBA00022741"/>
    </source>
</evidence>
<dbReference type="Gene3D" id="3.40.50.620">
    <property type="entry name" value="HUPs"/>
    <property type="match status" value="1"/>
</dbReference>
<feature type="domain" description="Cytidyltransferase-like" evidence="3">
    <location>
        <begin position="178"/>
        <end position="317"/>
    </location>
</feature>
<evidence type="ECO:0000259" key="3">
    <source>
        <dbReference type="Pfam" id="PF01467"/>
    </source>
</evidence>
<evidence type="ECO:0000313" key="5">
    <source>
        <dbReference type="Proteomes" id="UP000094527"/>
    </source>
</evidence>
<dbReference type="GO" id="GO:0015937">
    <property type="term" value="P:coenzyme A biosynthetic process"/>
    <property type="evidence" value="ECO:0007669"/>
    <property type="project" value="InterPro"/>
</dbReference>
<feature type="non-terminal residue" evidence="4">
    <location>
        <position position="487"/>
    </location>
</feature>
<dbReference type="Gene3D" id="3.40.50.300">
    <property type="entry name" value="P-loop containing nucleotide triphosphate hydrolases"/>
    <property type="match status" value="1"/>
</dbReference>
<dbReference type="GO" id="GO:0004140">
    <property type="term" value="F:dephospho-CoA kinase activity"/>
    <property type="evidence" value="ECO:0007669"/>
    <property type="project" value="InterPro"/>
</dbReference>
<organism evidence="4 5">
    <name type="scientific">Orchesella cincta</name>
    <name type="common">Springtail</name>
    <name type="synonym">Podura cincta</name>
    <dbReference type="NCBI Taxonomy" id="48709"/>
    <lineage>
        <taxon>Eukaryota</taxon>
        <taxon>Metazoa</taxon>
        <taxon>Ecdysozoa</taxon>
        <taxon>Arthropoda</taxon>
        <taxon>Hexapoda</taxon>
        <taxon>Collembola</taxon>
        <taxon>Entomobryomorpha</taxon>
        <taxon>Entomobryoidea</taxon>
        <taxon>Orchesellidae</taxon>
        <taxon>Orchesellinae</taxon>
        <taxon>Orchesella</taxon>
    </lineage>
</organism>
<comment type="caution">
    <text evidence="4">The sequence shown here is derived from an EMBL/GenBank/DDBJ whole genome shotgun (WGS) entry which is preliminary data.</text>
</comment>
<name>A0A1D2MRW6_ORCCI</name>
<accession>A0A1D2MRW6</accession>
<dbReference type="EMBL" id="LJIJ01000654">
    <property type="protein sequence ID" value="ODM95554.1"/>
    <property type="molecule type" value="Genomic_DNA"/>
</dbReference>
<dbReference type="GO" id="GO:0005524">
    <property type="term" value="F:ATP binding"/>
    <property type="evidence" value="ECO:0007669"/>
    <property type="project" value="UniProtKB-KW"/>
</dbReference>
<dbReference type="Pfam" id="PF01467">
    <property type="entry name" value="CTP_transf_like"/>
    <property type="match status" value="1"/>
</dbReference>
<keyword evidence="5" id="KW-1185">Reference proteome</keyword>
<dbReference type="InterPro" id="IPR004821">
    <property type="entry name" value="Cyt_trans-like"/>
</dbReference>